<dbReference type="SUPFAM" id="SSF47203">
    <property type="entry name" value="Acyl-CoA dehydrogenase C-terminal domain-like"/>
    <property type="match status" value="1"/>
</dbReference>
<dbReference type="Gene3D" id="1.10.540.10">
    <property type="entry name" value="Acyl-CoA dehydrogenase/oxidase, N-terminal domain"/>
    <property type="match status" value="1"/>
</dbReference>
<dbReference type="Pfam" id="PF02770">
    <property type="entry name" value="Acyl-CoA_dh_M"/>
    <property type="match status" value="1"/>
</dbReference>
<evidence type="ECO:0000256" key="1">
    <source>
        <dbReference type="ARBA" id="ARBA00001974"/>
    </source>
</evidence>
<dbReference type="InterPro" id="IPR009075">
    <property type="entry name" value="AcylCo_DH/oxidase_C"/>
</dbReference>
<comment type="similarity">
    <text evidence="2 6">Belongs to the acyl-CoA dehydrogenase family.</text>
</comment>
<dbReference type="Pfam" id="PF00441">
    <property type="entry name" value="Acyl-CoA_dh_1"/>
    <property type="match status" value="1"/>
</dbReference>
<evidence type="ECO:0000256" key="5">
    <source>
        <dbReference type="ARBA" id="ARBA00023002"/>
    </source>
</evidence>
<dbReference type="InterPro" id="IPR009100">
    <property type="entry name" value="AcylCoA_DH/oxidase_NM_dom_sf"/>
</dbReference>
<proteinExistence type="inferred from homology"/>
<keyword evidence="4 6" id="KW-0274">FAD</keyword>
<dbReference type="InterPro" id="IPR037069">
    <property type="entry name" value="AcylCoA_DH/ox_N_sf"/>
</dbReference>
<name>A0A1G8CSJ0_9PROT</name>
<dbReference type="InterPro" id="IPR006091">
    <property type="entry name" value="Acyl-CoA_Oxase/DH_mid-dom"/>
</dbReference>
<feature type="domain" description="Acyl-CoA oxidase/dehydrogenase middle" evidence="8">
    <location>
        <begin position="139"/>
        <end position="239"/>
    </location>
</feature>
<dbReference type="RefSeq" id="WP_092619986.1">
    <property type="nucleotide sequence ID" value="NZ_FNCV01000007.1"/>
</dbReference>
<evidence type="ECO:0000259" key="7">
    <source>
        <dbReference type="Pfam" id="PF00441"/>
    </source>
</evidence>
<dbReference type="InterPro" id="IPR050741">
    <property type="entry name" value="Acyl-CoA_dehydrogenase"/>
</dbReference>
<dbReference type="FunFam" id="2.40.110.10:FF:000002">
    <property type="entry name" value="Acyl-CoA dehydrogenase fadE12"/>
    <property type="match status" value="1"/>
</dbReference>
<accession>A0A1G8CSJ0</accession>
<dbReference type="GO" id="GO:0050660">
    <property type="term" value="F:flavin adenine dinucleotide binding"/>
    <property type="evidence" value="ECO:0007669"/>
    <property type="project" value="InterPro"/>
</dbReference>
<dbReference type="PANTHER" id="PTHR48083">
    <property type="entry name" value="MEDIUM-CHAIN SPECIFIC ACYL-COA DEHYDROGENASE, MITOCHONDRIAL-RELATED"/>
    <property type="match status" value="1"/>
</dbReference>
<feature type="domain" description="Acyl-CoA dehydrogenase/oxidase C-terminal" evidence="7">
    <location>
        <begin position="251"/>
        <end position="399"/>
    </location>
</feature>
<dbReference type="OrthoDB" id="9775090at2"/>
<evidence type="ECO:0000256" key="4">
    <source>
        <dbReference type="ARBA" id="ARBA00022827"/>
    </source>
</evidence>
<dbReference type="InterPro" id="IPR046373">
    <property type="entry name" value="Acyl-CoA_Oxase/DH_mid-dom_sf"/>
</dbReference>
<dbReference type="STRING" id="83401.SAMN05421742_10785"/>
<reference evidence="10" key="1">
    <citation type="submission" date="2016-10" db="EMBL/GenBank/DDBJ databases">
        <authorList>
            <person name="Varghese N."/>
            <person name="Submissions S."/>
        </authorList>
    </citation>
    <scope>NUCLEOTIDE SEQUENCE [LARGE SCALE GENOMIC DNA]</scope>
    <source>
        <strain evidence="10">930I</strain>
    </source>
</reference>
<dbReference type="EMBL" id="FNCV01000007">
    <property type="protein sequence ID" value="SDH48294.1"/>
    <property type="molecule type" value="Genomic_DNA"/>
</dbReference>
<evidence type="ECO:0000259" key="8">
    <source>
        <dbReference type="Pfam" id="PF02770"/>
    </source>
</evidence>
<evidence type="ECO:0000256" key="2">
    <source>
        <dbReference type="ARBA" id="ARBA00009347"/>
    </source>
</evidence>
<dbReference type="AlphaFoldDB" id="A0A1G8CSJ0"/>
<dbReference type="GO" id="GO:0033539">
    <property type="term" value="P:fatty acid beta-oxidation using acyl-CoA dehydrogenase"/>
    <property type="evidence" value="ECO:0007669"/>
    <property type="project" value="TreeGrafter"/>
</dbReference>
<evidence type="ECO:0000313" key="10">
    <source>
        <dbReference type="Proteomes" id="UP000217076"/>
    </source>
</evidence>
<protein>
    <submittedName>
        <fullName evidence="9">Acyl-CoA dehydrogenase</fullName>
    </submittedName>
</protein>
<keyword evidence="10" id="KW-1185">Reference proteome</keyword>
<organism evidence="9 10">
    <name type="scientific">Roseospirillum parvum</name>
    <dbReference type="NCBI Taxonomy" id="83401"/>
    <lineage>
        <taxon>Bacteria</taxon>
        <taxon>Pseudomonadati</taxon>
        <taxon>Pseudomonadota</taxon>
        <taxon>Alphaproteobacteria</taxon>
        <taxon>Rhodospirillales</taxon>
        <taxon>Rhodospirillaceae</taxon>
        <taxon>Roseospirillum</taxon>
    </lineage>
</organism>
<dbReference type="GO" id="GO:0003995">
    <property type="term" value="F:acyl-CoA dehydrogenase activity"/>
    <property type="evidence" value="ECO:0007669"/>
    <property type="project" value="TreeGrafter"/>
</dbReference>
<dbReference type="Gene3D" id="1.20.140.10">
    <property type="entry name" value="Butyryl-CoA Dehydrogenase, subunit A, domain 3"/>
    <property type="match status" value="1"/>
</dbReference>
<dbReference type="InterPro" id="IPR036250">
    <property type="entry name" value="AcylCo_DH-like_C"/>
</dbReference>
<dbReference type="Proteomes" id="UP000217076">
    <property type="component" value="Unassembled WGS sequence"/>
</dbReference>
<evidence type="ECO:0000313" key="9">
    <source>
        <dbReference type="EMBL" id="SDH48294.1"/>
    </source>
</evidence>
<gene>
    <name evidence="9" type="ORF">SAMN05421742_10785</name>
</gene>
<sequence>MDFAPSPRVSDLRRRLGAFMEAHVHPAEDEVARWLESRPDRWAAPPPQIEELKRRARAEGLWNLWLTEPGVYDAQAPGLTHLEFAPLAEIMGRSPLAPEVFNCAAPDVGNMELLRCHGSAEQKVRWLTPLLAGEIRSGLALTEPAVASSDATNIEGRIERLGDHLILNARKWWVTGAGDPRCRVLLVMGRIDPAAPPRRQHAILLVPMDAPGVSVRRALPVFGFDHAPQGHMEVHFENVRVPADHLVGAPGEGFGIVRERLAPVRVHQCMHLIGMAEQALALACRRARARAVLGKPLADQGGVLERLADSRVEIDQARLLTLRAAWTLDTQGATEARREIAMAKLAVPAMACRVIDRAIQIHGSLGLCEDTPLARAYAWARALRLADGPDEMHAAQLGRLELAHHQ</sequence>
<dbReference type="PANTHER" id="PTHR48083:SF13">
    <property type="entry name" value="ACYL-COA DEHYDROGENASE FAMILY MEMBER 11"/>
    <property type="match status" value="1"/>
</dbReference>
<evidence type="ECO:0000256" key="3">
    <source>
        <dbReference type="ARBA" id="ARBA00022630"/>
    </source>
</evidence>
<dbReference type="Gene3D" id="2.40.110.10">
    <property type="entry name" value="Butyryl-CoA Dehydrogenase, subunit A, domain 2"/>
    <property type="match status" value="1"/>
</dbReference>
<evidence type="ECO:0000256" key="6">
    <source>
        <dbReference type="RuleBase" id="RU362125"/>
    </source>
</evidence>
<keyword evidence="3 6" id="KW-0285">Flavoprotein</keyword>
<comment type="cofactor">
    <cofactor evidence="1 6">
        <name>FAD</name>
        <dbReference type="ChEBI" id="CHEBI:57692"/>
    </cofactor>
</comment>
<keyword evidence="5 6" id="KW-0560">Oxidoreductase</keyword>
<dbReference type="SUPFAM" id="SSF56645">
    <property type="entry name" value="Acyl-CoA dehydrogenase NM domain-like"/>
    <property type="match status" value="1"/>
</dbReference>
<dbReference type="GO" id="GO:0005737">
    <property type="term" value="C:cytoplasm"/>
    <property type="evidence" value="ECO:0007669"/>
    <property type="project" value="TreeGrafter"/>
</dbReference>